<dbReference type="RefSeq" id="WP_158208466.1">
    <property type="nucleotide sequence ID" value="NZ_CP046996.1"/>
</dbReference>
<proteinExistence type="predicted"/>
<organism evidence="3 4">
    <name type="scientific">Dehalobacter restrictus</name>
    <dbReference type="NCBI Taxonomy" id="55583"/>
    <lineage>
        <taxon>Bacteria</taxon>
        <taxon>Bacillati</taxon>
        <taxon>Bacillota</taxon>
        <taxon>Clostridia</taxon>
        <taxon>Eubacteriales</taxon>
        <taxon>Desulfitobacteriaceae</taxon>
        <taxon>Dehalobacter</taxon>
    </lineage>
</organism>
<feature type="chain" id="PRO_5032939363" description="Peptidase C39-like domain-containing protein" evidence="1">
    <location>
        <begin position="26"/>
        <end position="290"/>
    </location>
</feature>
<dbReference type="Pfam" id="PF13529">
    <property type="entry name" value="Peptidase_C39_2"/>
    <property type="match status" value="1"/>
</dbReference>
<dbReference type="EMBL" id="CP046996">
    <property type="protein sequence ID" value="QHA01185.1"/>
    <property type="molecule type" value="Genomic_DNA"/>
</dbReference>
<name>A0A857DLC3_9FIRM</name>
<feature type="domain" description="Peptidase C39-like" evidence="2">
    <location>
        <begin position="120"/>
        <end position="255"/>
    </location>
</feature>
<accession>A0A857DLC3</accession>
<evidence type="ECO:0000256" key="1">
    <source>
        <dbReference type="SAM" id="SignalP"/>
    </source>
</evidence>
<gene>
    <name evidence="3" type="ORF">GQ588_11325</name>
</gene>
<keyword evidence="1" id="KW-0732">Signal</keyword>
<protein>
    <recommendedName>
        <fullName evidence="2">Peptidase C39-like domain-containing protein</fullName>
    </recommendedName>
</protein>
<sequence>MKNKTILCVALALVLSFAITFPTYALEPDGSISGKVIDTIDGKDIIEYPVSKDIQKIQKLKEAKASLFFNYKDGKINKKEYTSKLKDLGINQNEINNELNLASPLAITSGSQYLGLVQRSQDTYYYCGPATAQEILKYKTSTLYSQSTLATPLRCNTSGTPWYDGLGTTGYPMADTLNSYIGSTYYIPYGTSVNSATFLSNVTWDIVHFYPVAGDAWEVPGGPHLVGHPTGSTIYHWFAIYGINTDTNYIRYADSVAGCSQISWSGNVPTYSDMYYTTLATIVNGRGIIW</sequence>
<reference evidence="3 4" key="1">
    <citation type="submission" date="2019-12" db="EMBL/GenBank/DDBJ databases">
        <title>Sequence classification of anaerobic respiratory reductive dehalogenases: First we see many, then we see few.</title>
        <authorList>
            <person name="Molenda O."/>
            <person name="Puentes Jacome L.A."/>
            <person name="Cao X."/>
            <person name="Nesbo C.L."/>
            <person name="Tang S."/>
            <person name="Morson N."/>
            <person name="Patron J."/>
            <person name="Lomheim L."/>
            <person name="Wishart D.S."/>
            <person name="Edwards E.A."/>
        </authorList>
    </citation>
    <scope>NUCLEOTIDE SEQUENCE [LARGE SCALE GENOMIC DNA]</scope>
    <source>
        <strain evidence="3 4">12DCA</strain>
    </source>
</reference>
<feature type="signal peptide" evidence="1">
    <location>
        <begin position="1"/>
        <end position="25"/>
    </location>
</feature>
<dbReference type="AlphaFoldDB" id="A0A857DLC3"/>
<evidence type="ECO:0000313" key="4">
    <source>
        <dbReference type="Proteomes" id="UP000430508"/>
    </source>
</evidence>
<dbReference type="InterPro" id="IPR039564">
    <property type="entry name" value="Peptidase_C39-like"/>
</dbReference>
<dbReference type="Proteomes" id="UP000430508">
    <property type="component" value="Chromosome"/>
</dbReference>
<evidence type="ECO:0000313" key="3">
    <source>
        <dbReference type="EMBL" id="QHA01185.1"/>
    </source>
</evidence>
<evidence type="ECO:0000259" key="2">
    <source>
        <dbReference type="Pfam" id="PF13529"/>
    </source>
</evidence>